<feature type="region of interest" description="Disordered" evidence="1">
    <location>
        <begin position="190"/>
        <end position="251"/>
    </location>
</feature>
<keyword evidence="2" id="KW-0812">Transmembrane</keyword>
<feature type="signal peptide" evidence="3">
    <location>
        <begin position="1"/>
        <end position="29"/>
    </location>
</feature>
<feature type="compositionally biased region" description="Low complexity" evidence="1">
    <location>
        <begin position="199"/>
        <end position="218"/>
    </location>
</feature>
<comment type="caution">
    <text evidence="4">The sequence shown here is derived from an EMBL/GenBank/DDBJ whole genome shotgun (WGS) entry which is preliminary data.</text>
</comment>
<keyword evidence="2" id="KW-0472">Membrane</keyword>
<proteinExistence type="predicted"/>
<keyword evidence="2" id="KW-1133">Transmembrane helix</keyword>
<reference evidence="4" key="1">
    <citation type="journal article" date="2021" name="Nat. Commun.">
        <title>Genetic determinants of endophytism in the Arabidopsis root mycobiome.</title>
        <authorList>
            <person name="Mesny F."/>
            <person name="Miyauchi S."/>
            <person name="Thiergart T."/>
            <person name="Pickel B."/>
            <person name="Atanasova L."/>
            <person name="Karlsson M."/>
            <person name="Huettel B."/>
            <person name="Barry K.W."/>
            <person name="Haridas S."/>
            <person name="Chen C."/>
            <person name="Bauer D."/>
            <person name="Andreopoulos W."/>
            <person name="Pangilinan J."/>
            <person name="LaButti K."/>
            <person name="Riley R."/>
            <person name="Lipzen A."/>
            <person name="Clum A."/>
            <person name="Drula E."/>
            <person name="Henrissat B."/>
            <person name="Kohler A."/>
            <person name="Grigoriev I.V."/>
            <person name="Martin F.M."/>
            <person name="Hacquard S."/>
        </authorList>
    </citation>
    <scope>NUCLEOTIDE SEQUENCE</scope>
    <source>
        <strain evidence="4">MPI-CAGE-CH-0235</strain>
    </source>
</reference>
<dbReference type="AlphaFoldDB" id="A0A8K0SQC4"/>
<sequence>MPSFSFNIWRLPHATALVVVSTLFALCDAHAVPRQTKTIPFHELDVVSWPLAPTPGPSHALFERQLNTICGYIGGDPGLPATCSAGSHCAADVNQEVLGCCPNDGPCTQGIYSGCVDVNSAPPTEVNPYIYTCTGRNVCYRNTFDGGYYQYGCGSASSVAATVAATASGQLSLDIARVTAPWTATATSLEEPTTLGSVTSRTTASEAMSTTETASSEATETDGRTVVASPESTTTANVPTEAPAANKGNDNTGAIVGGTVGAFAGILALVALGIFLWRRKNGNTRKGPGPKQGTEFIKSPIDGNGHHAFAPVPTMQENSEYGNVITPLPQASPTAYDPGRYRNELDNTQATAGGARALSPLRDDEVPLTATERETEEFSTGFHTGPSDARDGYPAMPSHYEARTSYSPARGQSRVLWQQNLSNRNPTWL</sequence>
<protein>
    <recommendedName>
        <fullName evidence="6">Mid2 domain-containing protein</fullName>
    </recommendedName>
</protein>
<accession>A0A8K0SQC4</accession>
<keyword evidence="3" id="KW-0732">Signal</keyword>
<keyword evidence="5" id="KW-1185">Reference proteome</keyword>
<name>A0A8K0SQC4_9HYPO</name>
<evidence type="ECO:0000256" key="1">
    <source>
        <dbReference type="SAM" id="MobiDB-lite"/>
    </source>
</evidence>
<dbReference type="Proteomes" id="UP000813444">
    <property type="component" value="Unassembled WGS sequence"/>
</dbReference>
<dbReference type="EMBL" id="JAGPNK010000006">
    <property type="protein sequence ID" value="KAH7319870.1"/>
    <property type="molecule type" value="Genomic_DNA"/>
</dbReference>
<feature type="region of interest" description="Disordered" evidence="1">
    <location>
        <begin position="373"/>
        <end position="396"/>
    </location>
</feature>
<evidence type="ECO:0000256" key="3">
    <source>
        <dbReference type="SAM" id="SignalP"/>
    </source>
</evidence>
<evidence type="ECO:0000256" key="2">
    <source>
        <dbReference type="SAM" id="Phobius"/>
    </source>
</evidence>
<feature type="chain" id="PRO_5035481937" description="Mid2 domain-containing protein" evidence="3">
    <location>
        <begin position="30"/>
        <end position="429"/>
    </location>
</feature>
<evidence type="ECO:0000313" key="4">
    <source>
        <dbReference type="EMBL" id="KAH7319870.1"/>
    </source>
</evidence>
<gene>
    <name evidence="4" type="ORF">B0I35DRAFT_408616</name>
</gene>
<feature type="transmembrane region" description="Helical" evidence="2">
    <location>
        <begin position="254"/>
        <end position="277"/>
    </location>
</feature>
<dbReference type="OrthoDB" id="5386093at2759"/>
<organism evidence="4 5">
    <name type="scientific">Stachybotrys elegans</name>
    <dbReference type="NCBI Taxonomy" id="80388"/>
    <lineage>
        <taxon>Eukaryota</taxon>
        <taxon>Fungi</taxon>
        <taxon>Dikarya</taxon>
        <taxon>Ascomycota</taxon>
        <taxon>Pezizomycotina</taxon>
        <taxon>Sordariomycetes</taxon>
        <taxon>Hypocreomycetidae</taxon>
        <taxon>Hypocreales</taxon>
        <taxon>Stachybotryaceae</taxon>
        <taxon>Stachybotrys</taxon>
    </lineage>
</organism>
<evidence type="ECO:0008006" key="6">
    <source>
        <dbReference type="Google" id="ProtNLM"/>
    </source>
</evidence>
<evidence type="ECO:0000313" key="5">
    <source>
        <dbReference type="Proteomes" id="UP000813444"/>
    </source>
</evidence>